<gene>
    <name evidence="2" type="ORF">HZF05_02265</name>
</gene>
<accession>A0A838L313</accession>
<protein>
    <submittedName>
        <fullName evidence="2">Uncharacterized protein</fullName>
    </submittedName>
</protein>
<feature type="transmembrane region" description="Helical" evidence="1">
    <location>
        <begin position="70"/>
        <end position="93"/>
    </location>
</feature>
<dbReference type="RefSeq" id="WP_160364986.1">
    <property type="nucleotide sequence ID" value="NZ_JACEIB010000001.1"/>
</dbReference>
<organism evidence="2 3">
    <name type="scientific">Sphingomonas chungangi</name>
    <dbReference type="NCBI Taxonomy" id="2683589"/>
    <lineage>
        <taxon>Bacteria</taxon>
        <taxon>Pseudomonadati</taxon>
        <taxon>Pseudomonadota</taxon>
        <taxon>Alphaproteobacteria</taxon>
        <taxon>Sphingomonadales</taxon>
        <taxon>Sphingomonadaceae</taxon>
        <taxon>Sphingomonas</taxon>
    </lineage>
</organism>
<name>A0A838L313_9SPHN</name>
<reference evidence="2 3" key="1">
    <citation type="submission" date="2020-07" db="EMBL/GenBank/DDBJ databases">
        <authorList>
            <person name="Sun Q."/>
        </authorList>
    </citation>
    <scope>NUCLEOTIDE SEQUENCE [LARGE SCALE GENOMIC DNA]</scope>
    <source>
        <strain evidence="2 3">CGMCC 1.13654</strain>
    </source>
</reference>
<proteinExistence type="predicted"/>
<dbReference type="AlphaFoldDB" id="A0A838L313"/>
<keyword evidence="3" id="KW-1185">Reference proteome</keyword>
<sequence length="191" mass="21679">MGPSGHILVLVSIIIGMAITDLLSSFHRLMIAGPRVRWFWPVPVLAVLQLLNLIEIWWNAYSLYTQATEVSIGAFLPDVALLTLQFLMAAAVFPDEVPEGGIDLRDYYWKVARYFWLLSSAIFITIFIFMAPRTTSPGATVTTFIEQWWGNMLPLAFDIVMIVSRREWLHKLLIMALMAIALWDYTAQAIG</sequence>
<evidence type="ECO:0000313" key="3">
    <source>
        <dbReference type="Proteomes" id="UP000570166"/>
    </source>
</evidence>
<comment type="caution">
    <text evidence="2">The sequence shown here is derived from an EMBL/GenBank/DDBJ whole genome shotgun (WGS) entry which is preliminary data.</text>
</comment>
<feature type="transmembrane region" description="Helical" evidence="1">
    <location>
        <begin position="144"/>
        <end position="163"/>
    </location>
</feature>
<dbReference type="EMBL" id="JACEIB010000001">
    <property type="protein sequence ID" value="MBA2932912.1"/>
    <property type="molecule type" value="Genomic_DNA"/>
</dbReference>
<evidence type="ECO:0000256" key="1">
    <source>
        <dbReference type="SAM" id="Phobius"/>
    </source>
</evidence>
<keyword evidence="1" id="KW-1133">Transmembrane helix</keyword>
<feature type="transmembrane region" description="Helical" evidence="1">
    <location>
        <begin position="38"/>
        <end position="58"/>
    </location>
</feature>
<feature type="transmembrane region" description="Helical" evidence="1">
    <location>
        <begin position="114"/>
        <end position="132"/>
    </location>
</feature>
<feature type="transmembrane region" description="Helical" evidence="1">
    <location>
        <begin position="172"/>
        <end position="190"/>
    </location>
</feature>
<feature type="transmembrane region" description="Helical" evidence="1">
    <location>
        <begin position="6"/>
        <end position="26"/>
    </location>
</feature>
<evidence type="ECO:0000313" key="2">
    <source>
        <dbReference type="EMBL" id="MBA2932912.1"/>
    </source>
</evidence>
<keyword evidence="1" id="KW-0472">Membrane</keyword>
<keyword evidence="1" id="KW-0812">Transmembrane</keyword>
<dbReference type="Proteomes" id="UP000570166">
    <property type="component" value="Unassembled WGS sequence"/>
</dbReference>